<feature type="non-terminal residue" evidence="2">
    <location>
        <position position="138"/>
    </location>
</feature>
<dbReference type="AlphaFoldDB" id="A0A3B0SNN4"/>
<evidence type="ECO:0000259" key="1">
    <source>
        <dbReference type="Pfam" id="PF02789"/>
    </source>
</evidence>
<dbReference type="Gene3D" id="3.40.220.10">
    <property type="entry name" value="Leucine Aminopeptidase, subunit E, domain 1"/>
    <property type="match status" value="1"/>
</dbReference>
<dbReference type="Pfam" id="PF02789">
    <property type="entry name" value="Peptidase_M17_N"/>
    <property type="match status" value="1"/>
</dbReference>
<dbReference type="InterPro" id="IPR043472">
    <property type="entry name" value="Macro_dom-like"/>
</dbReference>
<dbReference type="GO" id="GO:0006508">
    <property type="term" value="P:proteolysis"/>
    <property type="evidence" value="ECO:0007669"/>
    <property type="project" value="InterPro"/>
</dbReference>
<proteinExistence type="predicted"/>
<evidence type="ECO:0000313" key="2">
    <source>
        <dbReference type="EMBL" id="VAW07425.1"/>
    </source>
</evidence>
<name>A0A3B0SNN4_9ZZZZ</name>
<dbReference type="GO" id="GO:0070006">
    <property type="term" value="F:metalloaminopeptidase activity"/>
    <property type="evidence" value="ECO:0007669"/>
    <property type="project" value="InterPro"/>
</dbReference>
<dbReference type="EMBL" id="UOEJ01000274">
    <property type="protein sequence ID" value="VAW07425.1"/>
    <property type="molecule type" value="Genomic_DNA"/>
</dbReference>
<accession>A0A3B0SNN4</accession>
<feature type="domain" description="Peptidase M17 leucyl aminopeptidase N-terminal" evidence="1">
    <location>
        <begin position="17"/>
        <end position="138"/>
    </location>
</feature>
<dbReference type="InterPro" id="IPR008283">
    <property type="entry name" value="Peptidase_M17_N"/>
</dbReference>
<organism evidence="2">
    <name type="scientific">hydrothermal vent metagenome</name>
    <dbReference type="NCBI Taxonomy" id="652676"/>
    <lineage>
        <taxon>unclassified sequences</taxon>
        <taxon>metagenomes</taxon>
        <taxon>ecological metagenomes</taxon>
    </lineage>
</organism>
<gene>
    <name evidence="2" type="ORF">MNBD_ALPHA01-1085</name>
</gene>
<dbReference type="SUPFAM" id="SSF52949">
    <property type="entry name" value="Macro domain-like"/>
    <property type="match status" value="1"/>
</dbReference>
<sequence length="138" mass="14866">MNIQFSKKTLPTSHAHIIFVYEDRELSDGAALVDKKTGGLVNRAVNVGHFSGKFGQIIELVAPANLEINRLVVVGLGRPSGLDQVKAQQIGGKIMARLISSGDEQISIAADAPKAADMSNAEFAAHLGLGLRLRRYRF</sequence>
<reference evidence="2" key="1">
    <citation type="submission" date="2018-06" db="EMBL/GenBank/DDBJ databases">
        <authorList>
            <person name="Zhirakovskaya E."/>
        </authorList>
    </citation>
    <scope>NUCLEOTIDE SEQUENCE</scope>
</reference>
<protein>
    <recommendedName>
        <fullName evidence="1">Peptidase M17 leucyl aminopeptidase N-terminal domain-containing protein</fullName>
    </recommendedName>
</protein>